<keyword evidence="4" id="KW-1185">Reference proteome</keyword>
<dbReference type="PROSITE" id="PS51257">
    <property type="entry name" value="PROKAR_LIPOPROTEIN"/>
    <property type="match status" value="1"/>
</dbReference>
<evidence type="ECO:0000313" key="4">
    <source>
        <dbReference type="Proteomes" id="UP000198757"/>
    </source>
</evidence>
<dbReference type="GO" id="GO:0004527">
    <property type="term" value="F:exonuclease activity"/>
    <property type="evidence" value="ECO:0007669"/>
    <property type="project" value="UniProtKB-KW"/>
</dbReference>
<dbReference type="RefSeq" id="WP_245729088.1">
    <property type="nucleotide sequence ID" value="NZ_FMZO01000002.1"/>
</dbReference>
<keyword evidence="3" id="KW-0378">Hydrolase</keyword>
<dbReference type="InterPro" id="IPR036691">
    <property type="entry name" value="Endo/exonu/phosph_ase_sf"/>
</dbReference>
<sequence length="269" mass="29847">MMKRNSLIALLLLIACIRINTAGAQTIKVLTYNIYHGEEHYANGKSNLKKIAAVINRYKPDFVAMQEVDSMTRRTASFNGGVKKDLVAELAKMTGMHGYFAKAMDYSEGGYGEGLLSRYPAKPVVHHLPTPAGGEGRALITIEHRFPNGKKMVFAGTHLCHEFDENRNAQAQAVTDILSGMNLPVAVGGDFNITPETKAYGIITKRMDDAAVRFGNPQLTFPYTHPEIRLDYIFLNQGRTWNVKKVEVIGNEDASDHKPVLVTLELIKK</sequence>
<dbReference type="EMBL" id="FMZO01000002">
    <property type="protein sequence ID" value="SDC31754.1"/>
    <property type="molecule type" value="Genomic_DNA"/>
</dbReference>
<keyword evidence="3" id="KW-0269">Exonuclease</keyword>
<dbReference type="GO" id="GO:0006506">
    <property type="term" value="P:GPI anchor biosynthetic process"/>
    <property type="evidence" value="ECO:0007669"/>
    <property type="project" value="TreeGrafter"/>
</dbReference>
<dbReference type="PANTHER" id="PTHR14859">
    <property type="entry name" value="CALCOFLUOR WHITE HYPERSENSITIVE PROTEIN PRECURSOR"/>
    <property type="match status" value="1"/>
</dbReference>
<dbReference type="Proteomes" id="UP000198757">
    <property type="component" value="Unassembled WGS sequence"/>
</dbReference>
<feature type="chain" id="PRO_5011574205" evidence="1">
    <location>
        <begin position="25"/>
        <end position="269"/>
    </location>
</feature>
<dbReference type="InterPro" id="IPR005135">
    <property type="entry name" value="Endo/exonuclease/phosphatase"/>
</dbReference>
<accession>A0A1G6KLB5</accession>
<dbReference type="GO" id="GO:0016020">
    <property type="term" value="C:membrane"/>
    <property type="evidence" value="ECO:0007669"/>
    <property type="project" value="GOC"/>
</dbReference>
<proteinExistence type="predicted"/>
<evidence type="ECO:0000256" key="1">
    <source>
        <dbReference type="SAM" id="SignalP"/>
    </source>
</evidence>
<organism evidence="3 4">
    <name type="scientific">Niabella drilacis (strain DSM 25811 / CCM 8410 / CCUG 62505 / LMG 26954 / E90)</name>
    <dbReference type="NCBI Taxonomy" id="1285928"/>
    <lineage>
        <taxon>Bacteria</taxon>
        <taxon>Pseudomonadati</taxon>
        <taxon>Bacteroidota</taxon>
        <taxon>Chitinophagia</taxon>
        <taxon>Chitinophagales</taxon>
        <taxon>Chitinophagaceae</taxon>
        <taxon>Niabella</taxon>
    </lineage>
</organism>
<feature type="signal peptide" evidence="1">
    <location>
        <begin position="1"/>
        <end position="24"/>
    </location>
</feature>
<dbReference type="STRING" id="1285928.SAMN04487894_10219"/>
<keyword evidence="3" id="KW-0255">Endonuclease</keyword>
<dbReference type="GO" id="GO:0004519">
    <property type="term" value="F:endonuclease activity"/>
    <property type="evidence" value="ECO:0007669"/>
    <property type="project" value="UniProtKB-KW"/>
</dbReference>
<gene>
    <name evidence="3" type="ORF">SAMN04487894_10219</name>
</gene>
<feature type="domain" description="Endonuclease/exonuclease/phosphatase" evidence="2">
    <location>
        <begin position="30"/>
        <end position="257"/>
    </location>
</feature>
<dbReference type="Pfam" id="PF03372">
    <property type="entry name" value="Exo_endo_phos"/>
    <property type="match status" value="1"/>
</dbReference>
<reference evidence="4" key="1">
    <citation type="submission" date="2016-10" db="EMBL/GenBank/DDBJ databases">
        <authorList>
            <person name="Varghese N."/>
            <person name="Submissions S."/>
        </authorList>
    </citation>
    <scope>NUCLEOTIDE SEQUENCE [LARGE SCALE GENOMIC DNA]</scope>
    <source>
        <strain evidence="4">DSM 25811 / CCM 8410 / LMG 26954 / E90</strain>
    </source>
</reference>
<keyword evidence="1" id="KW-0732">Signal</keyword>
<dbReference type="Gene3D" id="3.60.10.10">
    <property type="entry name" value="Endonuclease/exonuclease/phosphatase"/>
    <property type="match status" value="1"/>
</dbReference>
<name>A0A1G6KLB5_NIADE</name>
<dbReference type="AlphaFoldDB" id="A0A1G6KLB5"/>
<evidence type="ECO:0000313" key="3">
    <source>
        <dbReference type="EMBL" id="SDC31754.1"/>
    </source>
</evidence>
<dbReference type="SUPFAM" id="SSF56219">
    <property type="entry name" value="DNase I-like"/>
    <property type="match status" value="1"/>
</dbReference>
<dbReference type="PANTHER" id="PTHR14859:SF15">
    <property type="entry name" value="ENDONUCLEASE_EXONUCLEASE_PHOSPHATASE DOMAIN-CONTAINING PROTEIN"/>
    <property type="match status" value="1"/>
</dbReference>
<evidence type="ECO:0000259" key="2">
    <source>
        <dbReference type="Pfam" id="PF03372"/>
    </source>
</evidence>
<dbReference type="InterPro" id="IPR051916">
    <property type="entry name" value="GPI-anchor_lipid_remodeler"/>
</dbReference>
<protein>
    <submittedName>
        <fullName evidence="3">Metal-dependent hydrolase, endonuclease/exonuclease/phosphatase family</fullName>
    </submittedName>
</protein>
<keyword evidence="3" id="KW-0540">Nuclease</keyword>